<evidence type="ECO:0000313" key="1">
    <source>
        <dbReference type="EMBL" id="KAB7733114.1"/>
    </source>
</evidence>
<dbReference type="RefSeq" id="WP_152122954.1">
    <property type="nucleotide sequence ID" value="NZ_WELI01000001.1"/>
</dbReference>
<sequence>MWYFIIQQDDLSTVQYRTLQKKAALTEVETFYDPYPNLYLFDVERDGYADFVDYLDLEGIRYEATATKPSREQLLDQMR</sequence>
<name>A0A7J5U5J4_9BACT</name>
<reference evidence="1 2" key="1">
    <citation type="submission" date="2019-10" db="EMBL/GenBank/DDBJ databases">
        <title>Rudanella paleaurantiibacter sp. nov., isolated from sludge.</title>
        <authorList>
            <person name="Xu S.Q."/>
        </authorList>
    </citation>
    <scope>NUCLEOTIDE SEQUENCE [LARGE SCALE GENOMIC DNA]</scope>
    <source>
        <strain evidence="1 2">HX-22-17</strain>
    </source>
</reference>
<dbReference type="AlphaFoldDB" id="A0A7J5U5J4"/>
<dbReference type="Proteomes" id="UP000488299">
    <property type="component" value="Unassembled WGS sequence"/>
</dbReference>
<dbReference type="EMBL" id="WELI01000001">
    <property type="protein sequence ID" value="KAB7733114.1"/>
    <property type="molecule type" value="Genomic_DNA"/>
</dbReference>
<accession>A0A7J5U5J4</accession>
<keyword evidence="2" id="KW-1185">Reference proteome</keyword>
<proteinExistence type="predicted"/>
<organism evidence="1 2">
    <name type="scientific">Rudanella paleaurantiibacter</name>
    <dbReference type="NCBI Taxonomy" id="2614655"/>
    <lineage>
        <taxon>Bacteria</taxon>
        <taxon>Pseudomonadati</taxon>
        <taxon>Bacteroidota</taxon>
        <taxon>Cytophagia</taxon>
        <taxon>Cytophagales</taxon>
        <taxon>Cytophagaceae</taxon>
        <taxon>Rudanella</taxon>
    </lineage>
</organism>
<comment type="caution">
    <text evidence="1">The sequence shown here is derived from an EMBL/GenBank/DDBJ whole genome shotgun (WGS) entry which is preliminary data.</text>
</comment>
<gene>
    <name evidence="1" type="ORF">F5984_04025</name>
</gene>
<protein>
    <recommendedName>
        <fullName evidence="3">DUF3303 domain-containing protein</fullName>
    </recommendedName>
</protein>
<evidence type="ECO:0000313" key="2">
    <source>
        <dbReference type="Proteomes" id="UP000488299"/>
    </source>
</evidence>
<evidence type="ECO:0008006" key="3">
    <source>
        <dbReference type="Google" id="ProtNLM"/>
    </source>
</evidence>